<dbReference type="PROSITE" id="PS51729">
    <property type="entry name" value="GNAT_YJDJ"/>
    <property type="match status" value="1"/>
</dbReference>
<dbReference type="InterPro" id="IPR016181">
    <property type="entry name" value="Acyl_CoA_acyltransferase"/>
</dbReference>
<dbReference type="PANTHER" id="PTHR31435">
    <property type="entry name" value="PROTEIN NATD1"/>
    <property type="match status" value="1"/>
</dbReference>
<dbReference type="InterPro" id="IPR031165">
    <property type="entry name" value="GNAT_YJDJ"/>
</dbReference>
<sequence>MAEQERTVTHQEDRKRFIITVGGEEAGYATYVERDGVRDFNHTVVDPKFRGQGLSSPLIKTALDDTRERGFSIIPSCSAVDHFVKKNEEYKDLLSK</sequence>
<dbReference type="SUPFAM" id="SSF55729">
    <property type="entry name" value="Acyl-CoA N-acyltransferases (Nat)"/>
    <property type="match status" value="1"/>
</dbReference>
<accession>A0ABU1ZZ71</accession>
<dbReference type="InterPro" id="IPR045057">
    <property type="entry name" value="Gcn5-rel_NAT"/>
</dbReference>
<feature type="domain" description="N-acetyltransferase" evidence="1">
    <location>
        <begin position="1"/>
        <end position="96"/>
    </location>
</feature>
<protein>
    <submittedName>
        <fullName evidence="3">GNAT family acetyltransferase</fullName>
    </submittedName>
</protein>
<evidence type="ECO:0000259" key="1">
    <source>
        <dbReference type="PROSITE" id="PS51186"/>
    </source>
</evidence>
<name>A0ABU1ZZ71_9CORY</name>
<dbReference type="PROSITE" id="PS51186">
    <property type="entry name" value="GNAT"/>
    <property type="match status" value="1"/>
</dbReference>
<proteinExistence type="predicted"/>
<organism evidence="3 4">
    <name type="scientific">Corynebacterium guangdongense</name>
    <dbReference type="NCBI Taxonomy" id="1783348"/>
    <lineage>
        <taxon>Bacteria</taxon>
        <taxon>Bacillati</taxon>
        <taxon>Actinomycetota</taxon>
        <taxon>Actinomycetes</taxon>
        <taxon>Mycobacteriales</taxon>
        <taxon>Corynebacteriaceae</taxon>
        <taxon>Corynebacterium</taxon>
    </lineage>
</organism>
<dbReference type="Pfam" id="PF14542">
    <property type="entry name" value="Acetyltransf_CG"/>
    <property type="match status" value="1"/>
</dbReference>
<keyword evidence="4" id="KW-1185">Reference proteome</keyword>
<evidence type="ECO:0000313" key="4">
    <source>
        <dbReference type="Proteomes" id="UP001180840"/>
    </source>
</evidence>
<dbReference type="Proteomes" id="UP001180840">
    <property type="component" value="Unassembled WGS sequence"/>
</dbReference>
<dbReference type="RefSeq" id="WP_374725048.1">
    <property type="nucleotide sequence ID" value="NZ_CP047654.1"/>
</dbReference>
<reference evidence="3" key="1">
    <citation type="submission" date="2023-07" db="EMBL/GenBank/DDBJ databases">
        <title>Sequencing the genomes of 1000 actinobacteria strains.</title>
        <authorList>
            <person name="Klenk H.-P."/>
        </authorList>
    </citation>
    <scope>NUCLEOTIDE SEQUENCE</scope>
    <source>
        <strain evidence="3">DSM 107476</strain>
    </source>
</reference>
<comment type="caution">
    <text evidence="3">The sequence shown here is derived from an EMBL/GenBank/DDBJ whole genome shotgun (WGS) entry which is preliminary data.</text>
</comment>
<dbReference type="PANTHER" id="PTHR31435:SF9">
    <property type="entry name" value="PROTEIN NATD1"/>
    <property type="match status" value="1"/>
</dbReference>
<dbReference type="InterPro" id="IPR000182">
    <property type="entry name" value="GNAT_dom"/>
</dbReference>
<dbReference type="Gene3D" id="3.40.630.30">
    <property type="match status" value="1"/>
</dbReference>
<feature type="domain" description="N-acetyltransferase" evidence="2">
    <location>
        <begin position="9"/>
        <end position="95"/>
    </location>
</feature>
<dbReference type="CDD" id="cd04301">
    <property type="entry name" value="NAT_SF"/>
    <property type="match status" value="1"/>
</dbReference>
<gene>
    <name evidence="3" type="ORF">J2S39_001882</name>
</gene>
<dbReference type="EMBL" id="JAVDXZ010000001">
    <property type="protein sequence ID" value="MDR7330206.1"/>
    <property type="molecule type" value="Genomic_DNA"/>
</dbReference>
<evidence type="ECO:0000259" key="2">
    <source>
        <dbReference type="PROSITE" id="PS51729"/>
    </source>
</evidence>
<evidence type="ECO:0000313" key="3">
    <source>
        <dbReference type="EMBL" id="MDR7330206.1"/>
    </source>
</evidence>